<dbReference type="GO" id="GO:0003677">
    <property type="term" value="F:DNA binding"/>
    <property type="evidence" value="ECO:0007669"/>
    <property type="project" value="InterPro"/>
</dbReference>
<dbReference type="Proteomes" id="UP000199533">
    <property type="component" value="Unassembled WGS sequence"/>
</dbReference>
<dbReference type="GO" id="GO:0006313">
    <property type="term" value="P:DNA transposition"/>
    <property type="evidence" value="ECO:0007669"/>
    <property type="project" value="InterPro"/>
</dbReference>
<reference evidence="3" key="1">
    <citation type="submission" date="2016-10" db="EMBL/GenBank/DDBJ databases">
        <authorList>
            <person name="Varghese N."/>
            <person name="Submissions S."/>
        </authorList>
    </citation>
    <scope>NUCLEOTIDE SEQUENCE [LARGE SCALE GENOMIC DNA]</scope>
    <source>
        <strain evidence="3">Nm69</strain>
    </source>
</reference>
<dbReference type="Gene3D" id="3.30.70.1290">
    <property type="entry name" value="Transposase IS200-like"/>
    <property type="match status" value="1"/>
</dbReference>
<dbReference type="RefSeq" id="WP_090701242.1">
    <property type="nucleotide sequence ID" value="NZ_FOSP01000024.1"/>
</dbReference>
<feature type="domain" description="Transposase IS200-like" evidence="1">
    <location>
        <begin position="10"/>
        <end position="129"/>
    </location>
</feature>
<dbReference type="PANTHER" id="PTHR33360">
    <property type="entry name" value="TRANSPOSASE FOR INSERTION SEQUENCE ELEMENT IS200"/>
    <property type="match status" value="1"/>
</dbReference>
<sequence>MSYTTGCHTIFHHRYHIVWTPKYRYKVLRGKIRERIHAIVRQVCKEMGVTIVSGVLSTNHVHMFVEIPPHIAVSYFMQRIKGRSSRKIQQEFPELKKRYWGQRFWARGYFCTTSGNITDDIILQYLEQHSDKD</sequence>
<evidence type="ECO:0000313" key="3">
    <source>
        <dbReference type="Proteomes" id="UP000199533"/>
    </source>
</evidence>
<dbReference type="InterPro" id="IPR036515">
    <property type="entry name" value="Transposase_17_sf"/>
</dbReference>
<evidence type="ECO:0000313" key="2">
    <source>
        <dbReference type="EMBL" id="SFK98418.1"/>
    </source>
</evidence>
<dbReference type="OrthoDB" id="9798161at2"/>
<dbReference type="STRING" id="52441.SAMN05216302_102434"/>
<evidence type="ECO:0000259" key="1">
    <source>
        <dbReference type="SMART" id="SM01321"/>
    </source>
</evidence>
<dbReference type="EMBL" id="FOSP01000024">
    <property type="protein sequence ID" value="SFK98418.1"/>
    <property type="molecule type" value="Genomic_DNA"/>
</dbReference>
<accession>A0A1I4DXN6</accession>
<organism evidence="2 3">
    <name type="scientific">Nitrosomonas aestuarii</name>
    <dbReference type="NCBI Taxonomy" id="52441"/>
    <lineage>
        <taxon>Bacteria</taxon>
        <taxon>Pseudomonadati</taxon>
        <taxon>Pseudomonadota</taxon>
        <taxon>Betaproteobacteria</taxon>
        <taxon>Nitrosomonadales</taxon>
        <taxon>Nitrosomonadaceae</taxon>
        <taxon>Nitrosomonas</taxon>
    </lineage>
</organism>
<protein>
    <submittedName>
        <fullName evidence="2">Putative transposase</fullName>
    </submittedName>
</protein>
<dbReference type="InterPro" id="IPR002686">
    <property type="entry name" value="Transposase_17"/>
</dbReference>
<proteinExistence type="predicted"/>
<dbReference type="SMART" id="SM01321">
    <property type="entry name" value="Y1_Tnp"/>
    <property type="match status" value="1"/>
</dbReference>
<dbReference type="GO" id="GO:0004803">
    <property type="term" value="F:transposase activity"/>
    <property type="evidence" value="ECO:0007669"/>
    <property type="project" value="InterPro"/>
</dbReference>
<dbReference type="PANTHER" id="PTHR33360:SF2">
    <property type="entry name" value="TRANSPOSASE FOR INSERTION SEQUENCE ELEMENT IS200"/>
    <property type="match status" value="1"/>
</dbReference>
<gene>
    <name evidence="2" type="ORF">SAMN05216302_102434</name>
</gene>
<dbReference type="AlphaFoldDB" id="A0A1I4DXN6"/>
<keyword evidence="3" id="KW-1185">Reference proteome</keyword>
<dbReference type="NCBIfam" id="NF033573">
    <property type="entry name" value="transpos_IS200"/>
    <property type="match status" value="1"/>
</dbReference>
<name>A0A1I4DXN6_9PROT</name>
<dbReference type="Pfam" id="PF01797">
    <property type="entry name" value="Y1_Tnp"/>
    <property type="match status" value="1"/>
</dbReference>
<dbReference type="SUPFAM" id="SSF143422">
    <property type="entry name" value="Transposase IS200-like"/>
    <property type="match status" value="1"/>
</dbReference>